<reference evidence="1" key="1">
    <citation type="submission" date="2014-11" db="EMBL/GenBank/DDBJ databases">
        <authorList>
            <person name="Amaro Gonzalez C."/>
        </authorList>
    </citation>
    <scope>NUCLEOTIDE SEQUENCE</scope>
</reference>
<dbReference type="EMBL" id="GBXM01027572">
    <property type="protein sequence ID" value="JAH81005.1"/>
    <property type="molecule type" value="Transcribed_RNA"/>
</dbReference>
<accession>A0A0E9VUJ7</accession>
<organism evidence="1">
    <name type="scientific">Anguilla anguilla</name>
    <name type="common">European freshwater eel</name>
    <name type="synonym">Muraena anguilla</name>
    <dbReference type="NCBI Taxonomy" id="7936"/>
    <lineage>
        <taxon>Eukaryota</taxon>
        <taxon>Metazoa</taxon>
        <taxon>Chordata</taxon>
        <taxon>Craniata</taxon>
        <taxon>Vertebrata</taxon>
        <taxon>Euteleostomi</taxon>
        <taxon>Actinopterygii</taxon>
        <taxon>Neopterygii</taxon>
        <taxon>Teleostei</taxon>
        <taxon>Anguilliformes</taxon>
        <taxon>Anguillidae</taxon>
        <taxon>Anguilla</taxon>
    </lineage>
</organism>
<protein>
    <recommendedName>
        <fullName evidence="2">PLAT domain-containing protein</fullName>
    </recommendedName>
</protein>
<reference evidence="1" key="2">
    <citation type="journal article" date="2015" name="Fish Shellfish Immunol.">
        <title>Early steps in the European eel (Anguilla anguilla)-Vibrio vulnificus interaction in the gills: Role of the RtxA13 toxin.</title>
        <authorList>
            <person name="Callol A."/>
            <person name="Pajuelo D."/>
            <person name="Ebbesson L."/>
            <person name="Teles M."/>
            <person name="MacKenzie S."/>
            <person name="Amaro C."/>
        </authorList>
    </citation>
    <scope>NUCLEOTIDE SEQUENCE</scope>
</reference>
<dbReference type="AlphaFoldDB" id="A0A0E9VUJ7"/>
<sequence>MKKRFLNQVIHGQNPTCRNVKLTVETLEVGNEKQYYLTAW</sequence>
<proteinExistence type="predicted"/>
<name>A0A0E9VUJ7_ANGAN</name>
<evidence type="ECO:0000313" key="1">
    <source>
        <dbReference type="EMBL" id="JAH81005.1"/>
    </source>
</evidence>
<evidence type="ECO:0008006" key="2">
    <source>
        <dbReference type="Google" id="ProtNLM"/>
    </source>
</evidence>